<feature type="chain" id="PRO_5047158593" description="Lipoprotein" evidence="1">
    <location>
        <begin position="24"/>
        <end position="535"/>
    </location>
</feature>
<proteinExistence type="predicted"/>
<name>A0ABM8BY77_9MOLU</name>
<reference evidence="2 3" key="1">
    <citation type="journal article" date="2022" name="Front. Microbiol.">
        <title>Male-killing mechanisms vary between Spiroplasma species.</title>
        <authorList>
            <person name="Arai H."/>
            <person name="Inoue M."/>
            <person name="Kageyama D."/>
        </authorList>
    </citation>
    <scope>NUCLEOTIDE SEQUENCE [LARGE SCALE GENOMIC DNA]</scope>
    <source>
        <strain evidence="3">sHm</strain>
    </source>
</reference>
<accession>A0ABM8BY77</accession>
<evidence type="ECO:0000313" key="3">
    <source>
        <dbReference type="Proteomes" id="UP001163387"/>
    </source>
</evidence>
<dbReference type="EMBL" id="AP026933">
    <property type="protein sequence ID" value="BDT04801.1"/>
    <property type="molecule type" value="Genomic_DNA"/>
</dbReference>
<dbReference type="Proteomes" id="UP001163387">
    <property type="component" value="Chromosome"/>
</dbReference>
<protein>
    <recommendedName>
        <fullName evidence="4">Lipoprotein</fullName>
    </recommendedName>
</protein>
<evidence type="ECO:0000256" key="1">
    <source>
        <dbReference type="SAM" id="SignalP"/>
    </source>
</evidence>
<gene>
    <name evidence="2" type="ORF">SHM_24470</name>
</gene>
<evidence type="ECO:0008006" key="4">
    <source>
        <dbReference type="Google" id="ProtNLM"/>
    </source>
</evidence>
<dbReference type="RefSeq" id="WP_281748462.1">
    <property type="nucleotide sequence ID" value="NZ_AP026933.1"/>
</dbReference>
<feature type="signal peptide" evidence="1">
    <location>
        <begin position="1"/>
        <end position="23"/>
    </location>
</feature>
<organism evidence="2 3">
    <name type="scientific">Spiroplasma ixodetis</name>
    <dbReference type="NCBI Taxonomy" id="2141"/>
    <lineage>
        <taxon>Bacteria</taxon>
        <taxon>Bacillati</taxon>
        <taxon>Mycoplasmatota</taxon>
        <taxon>Mollicutes</taxon>
        <taxon>Entomoplasmatales</taxon>
        <taxon>Spiroplasmataceae</taxon>
        <taxon>Spiroplasma</taxon>
    </lineage>
</organism>
<keyword evidence="3" id="KW-1185">Reference proteome</keyword>
<keyword evidence="1" id="KW-0732">Signal</keyword>
<sequence>MKGILKLLAIFGLTAPLAVNVVACGNGNSSDTDDEVSENADVQELLKKAKEQISLGLANLISEYKNLTFEDEFGESGKDITNNLNSLPKDSDTLVDSKIKDIFLTRLQKDITNLIIEDYLLQPSDLKPLFNNITTSEILKIDFNGTKMTNKQFNWTKEKADFGIENYDPATYNITMWYKLAADLKLKLSYKDESNKKTEIEVSNIFDFNYANTGANLKSLIEASTGNVTKVLKDFMIQIESTTTDSGSLLQKAKELITRKLNNNKVNITKVDINAQSEVLQKNDVYASGDHMYEALTKSTIDEAIDSLKNYLSPTATTFSDEITKWLVGKQGVPEESKNKINAFGKITISDWSISGLRLTPMTLDFINISPNQTQGEWAEQTATALGKIFYTKSEFAKGRIDITTDNNLTIYMNPGDFDNFVQNNKTMSDISDYISSKISSKATTENLIKGNISVTLNGLWKGAKNPTLSDRTSVEKVDDNTFKVKRNAGGMHGYNYLTIRYANTNFLTGMIKNYKNNHILFDNWIIKKADTDVW</sequence>
<evidence type="ECO:0000313" key="2">
    <source>
        <dbReference type="EMBL" id="BDT04801.1"/>
    </source>
</evidence>